<protein>
    <submittedName>
        <fullName evidence="8">Acyl-CoA dehydrogenase</fullName>
    </submittedName>
</protein>
<evidence type="ECO:0000256" key="1">
    <source>
        <dbReference type="ARBA" id="ARBA00001974"/>
    </source>
</evidence>
<accession>A0A5N0V057</accession>
<dbReference type="InterPro" id="IPR009075">
    <property type="entry name" value="AcylCo_DH/oxidase_C"/>
</dbReference>
<evidence type="ECO:0000256" key="4">
    <source>
        <dbReference type="ARBA" id="ARBA00022827"/>
    </source>
</evidence>
<evidence type="ECO:0000259" key="6">
    <source>
        <dbReference type="Pfam" id="PF00441"/>
    </source>
</evidence>
<dbReference type="GO" id="GO:0003995">
    <property type="term" value="F:acyl-CoA dehydrogenase activity"/>
    <property type="evidence" value="ECO:0007669"/>
    <property type="project" value="TreeGrafter"/>
</dbReference>
<keyword evidence="3" id="KW-0285">Flavoprotein</keyword>
<evidence type="ECO:0000313" key="8">
    <source>
        <dbReference type="EMBL" id="KAA9159791.1"/>
    </source>
</evidence>
<dbReference type="Gene3D" id="1.10.540.10">
    <property type="entry name" value="Acyl-CoA dehydrogenase/oxidase, N-terminal domain"/>
    <property type="match status" value="1"/>
</dbReference>
<dbReference type="InterPro" id="IPR036250">
    <property type="entry name" value="AcylCo_DH-like_C"/>
</dbReference>
<comment type="caution">
    <text evidence="8">The sequence shown here is derived from an EMBL/GenBank/DDBJ whole genome shotgun (WGS) entry which is preliminary data.</text>
</comment>
<evidence type="ECO:0000256" key="5">
    <source>
        <dbReference type="ARBA" id="ARBA00023002"/>
    </source>
</evidence>
<proteinExistence type="inferred from homology"/>
<dbReference type="InterPro" id="IPR037069">
    <property type="entry name" value="AcylCoA_DH/ox_N_sf"/>
</dbReference>
<dbReference type="InterPro" id="IPR009100">
    <property type="entry name" value="AcylCoA_DH/oxidase_NM_dom_sf"/>
</dbReference>
<evidence type="ECO:0000259" key="7">
    <source>
        <dbReference type="Pfam" id="PF02771"/>
    </source>
</evidence>
<dbReference type="Pfam" id="PF00441">
    <property type="entry name" value="Acyl-CoA_dh_1"/>
    <property type="match status" value="1"/>
</dbReference>
<dbReference type="SUPFAM" id="SSF47203">
    <property type="entry name" value="Acyl-CoA dehydrogenase C-terminal domain-like"/>
    <property type="match status" value="1"/>
</dbReference>
<keyword evidence="4" id="KW-0274">FAD</keyword>
<organism evidence="8 9">
    <name type="scientific">Amycolatopsis acidicola</name>
    <dbReference type="NCBI Taxonomy" id="2596893"/>
    <lineage>
        <taxon>Bacteria</taxon>
        <taxon>Bacillati</taxon>
        <taxon>Actinomycetota</taxon>
        <taxon>Actinomycetes</taxon>
        <taxon>Pseudonocardiales</taxon>
        <taxon>Pseudonocardiaceae</taxon>
        <taxon>Amycolatopsis</taxon>
    </lineage>
</organism>
<dbReference type="RefSeq" id="WP_144746777.1">
    <property type="nucleotide sequence ID" value="NZ_VMNW02000027.1"/>
</dbReference>
<evidence type="ECO:0000256" key="2">
    <source>
        <dbReference type="ARBA" id="ARBA00009347"/>
    </source>
</evidence>
<dbReference type="PANTHER" id="PTHR43884">
    <property type="entry name" value="ACYL-COA DEHYDROGENASE"/>
    <property type="match status" value="1"/>
</dbReference>
<gene>
    <name evidence="8" type="ORF">FPZ12_019375</name>
</gene>
<dbReference type="Gene3D" id="1.20.140.10">
    <property type="entry name" value="Butyryl-CoA Dehydrogenase, subunit A, domain 3"/>
    <property type="match status" value="1"/>
</dbReference>
<reference evidence="8" key="1">
    <citation type="submission" date="2019-09" db="EMBL/GenBank/DDBJ databases">
        <authorList>
            <person name="Teo W.F.A."/>
            <person name="Duangmal K."/>
        </authorList>
    </citation>
    <scope>NUCLEOTIDE SEQUENCE [LARGE SCALE GENOMIC DNA]</scope>
    <source>
        <strain evidence="8">K81G1</strain>
    </source>
</reference>
<dbReference type="Proteomes" id="UP000319769">
    <property type="component" value="Unassembled WGS sequence"/>
</dbReference>
<evidence type="ECO:0000313" key="9">
    <source>
        <dbReference type="Proteomes" id="UP000319769"/>
    </source>
</evidence>
<keyword evidence="9" id="KW-1185">Reference proteome</keyword>
<dbReference type="Pfam" id="PF02771">
    <property type="entry name" value="Acyl-CoA_dh_N"/>
    <property type="match status" value="1"/>
</dbReference>
<dbReference type="OrthoDB" id="8677713at2"/>
<dbReference type="AlphaFoldDB" id="A0A5N0V057"/>
<feature type="domain" description="Acyl-CoA dehydrogenase/oxidase C-terminal" evidence="6">
    <location>
        <begin position="190"/>
        <end position="317"/>
    </location>
</feature>
<dbReference type="GO" id="GO:0050660">
    <property type="term" value="F:flavin adenine dinucleotide binding"/>
    <property type="evidence" value="ECO:0007669"/>
    <property type="project" value="InterPro"/>
</dbReference>
<evidence type="ECO:0000256" key="3">
    <source>
        <dbReference type="ARBA" id="ARBA00022630"/>
    </source>
</evidence>
<name>A0A5N0V057_9PSEU</name>
<sequence>MTDFAEFHDELRATARDVLAGEVGWAQVTRAGWPGLEVPEKFDGAGAGFAEVAVVLRELGRAAARGPYPAVALSVAALNLVEPEPVRDELLRETGAGRVIPILVLDGDFRVEGARLSGSAEFVLDAPSAGCFLLPAPEGLVVADALSVTEQPVVDGTRSFGRVVADEAAVSSVLRFAVPEPLQLLRDRAAVAVACDSLGLSEAMLEATVAYAGIREQFGRKIGSFQAVKHACADMYVQLRVAGKLVEAAVGGGSVEAAMAKSYVCAAAVDIVGKAMQLHGGIGYTWESGVHAFLKRATLNRSLFGSPAMHRRRLSERYRGVWPPAPAGRLS</sequence>
<dbReference type="PANTHER" id="PTHR43884:SF20">
    <property type="entry name" value="ACYL-COA DEHYDROGENASE FADE28"/>
    <property type="match status" value="1"/>
</dbReference>
<comment type="similarity">
    <text evidence="2">Belongs to the acyl-CoA dehydrogenase family.</text>
</comment>
<feature type="domain" description="Acyl-CoA dehydrogenase/oxidase N-terminal" evidence="7">
    <location>
        <begin position="19"/>
        <end position="77"/>
    </location>
</feature>
<dbReference type="SUPFAM" id="SSF56645">
    <property type="entry name" value="Acyl-CoA dehydrogenase NM domain-like"/>
    <property type="match status" value="1"/>
</dbReference>
<dbReference type="EMBL" id="VMNW02000027">
    <property type="protein sequence ID" value="KAA9159791.1"/>
    <property type="molecule type" value="Genomic_DNA"/>
</dbReference>
<comment type="cofactor">
    <cofactor evidence="1">
        <name>FAD</name>
        <dbReference type="ChEBI" id="CHEBI:57692"/>
    </cofactor>
</comment>
<dbReference type="InterPro" id="IPR013786">
    <property type="entry name" value="AcylCoA_DH/ox_N"/>
</dbReference>
<keyword evidence="5" id="KW-0560">Oxidoreductase</keyword>